<dbReference type="EMBL" id="RCMI01000513">
    <property type="protein sequence ID" value="KAG2907420.1"/>
    <property type="molecule type" value="Genomic_DNA"/>
</dbReference>
<evidence type="ECO:0000313" key="2">
    <source>
        <dbReference type="EMBL" id="KAG2852798.1"/>
    </source>
</evidence>
<dbReference type="EMBL" id="RCMG01000518">
    <property type="protein sequence ID" value="KAG2852798.1"/>
    <property type="molecule type" value="Genomic_DNA"/>
</dbReference>
<protein>
    <recommendedName>
        <fullName evidence="1">MULE transposase domain-containing protein</fullName>
    </recommendedName>
</protein>
<proteinExistence type="predicted"/>
<evidence type="ECO:0000313" key="5">
    <source>
        <dbReference type="EMBL" id="KAG3216343.1"/>
    </source>
</evidence>
<dbReference type="PANTHER" id="PTHR33977">
    <property type="entry name" value="ZINC ION BINDING PROTEIN"/>
    <property type="match status" value="1"/>
</dbReference>
<comment type="caution">
    <text evidence="4">The sequence shown here is derived from an EMBL/GenBank/DDBJ whole genome shotgun (WGS) entry which is preliminary data.</text>
</comment>
<organism evidence="4 6">
    <name type="scientific">Phytophthora cactorum</name>
    <dbReference type="NCBI Taxonomy" id="29920"/>
    <lineage>
        <taxon>Eukaryota</taxon>
        <taxon>Sar</taxon>
        <taxon>Stramenopiles</taxon>
        <taxon>Oomycota</taxon>
        <taxon>Peronosporomycetes</taxon>
        <taxon>Peronosporales</taxon>
        <taxon>Peronosporaceae</taxon>
        <taxon>Phytophthora</taxon>
    </lineage>
</organism>
<dbReference type="AlphaFoldDB" id="A0A8T1CK17"/>
<evidence type="ECO:0000313" key="6">
    <source>
        <dbReference type="Proteomes" id="UP000736787"/>
    </source>
</evidence>
<evidence type="ECO:0000313" key="3">
    <source>
        <dbReference type="EMBL" id="KAG2907420.1"/>
    </source>
</evidence>
<dbReference type="Proteomes" id="UP000760860">
    <property type="component" value="Unassembled WGS sequence"/>
</dbReference>
<dbReference type="PANTHER" id="PTHR33977:SF1">
    <property type="entry name" value="ZINC ION BINDING PROTEIN"/>
    <property type="match status" value="1"/>
</dbReference>
<evidence type="ECO:0000313" key="4">
    <source>
        <dbReference type="EMBL" id="KAG2924891.1"/>
    </source>
</evidence>
<accession>A0A8T1CK17</accession>
<dbReference type="Proteomes" id="UP000736787">
    <property type="component" value="Unassembled WGS sequence"/>
</dbReference>
<name>A0A8T1CK17_9STRA</name>
<reference evidence="4" key="1">
    <citation type="submission" date="2018-10" db="EMBL/GenBank/DDBJ databases">
        <title>Effector identification in a new, highly contiguous assembly of the strawberry crown rot pathogen Phytophthora cactorum.</title>
        <authorList>
            <person name="Armitage A.D."/>
            <person name="Nellist C.F."/>
            <person name="Bates H."/>
            <person name="Vickerstaff R.J."/>
            <person name="Harrison R.J."/>
        </authorList>
    </citation>
    <scope>NUCLEOTIDE SEQUENCE</scope>
    <source>
        <strain evidence="2">15-7</strain>
        <strain evidence="3">4032</strain>
        <strain evidence="4">4040</strain>
        <strain evidence="5">P421</strain>
    </source>
</reference>
<dbReference type="EMBL" id="RCMV01000491">
    <property type="protein sequence ID" value="KAG3216343.1"/>
    <property type="molecule type" value="Genomic_DNA"/>
</dbReference>
<feature type="domain" description="MULE transposase" evidence="1">
    <location>
        <begin position="61"/>
        <end position="134"/>
    </location>
</feature>
<dbReference type="VEuPathDB" id="FungiDB:PC110_g3961"/>
<dbReference type="Proteomes" id="UP000774804">
    <property type="component" value="Unassembled WGS sequence"/>
</dbReference>
<dbReference type="Proteomes" id="UP000735874">
    <property type="component" value="Unassembled WGS sequence"/>
</dbReference>
<dbReference type="Pfam" id="PF10551">
    <property type="entry name" value="MULE"/>
    <property type="match status" value="1"/>
</dbReference>
<gene>
    <name evidence="2" type="ORF">PC113_g14717</name>
    <name evidence="3" type="ORF">PC115_g13942</name>
    <name evidence="4" type="ORF">PC117_g15291</name>
    <name evidence="5" type="ORF">PC129_g12788</name>
</gene>
<sequence length="136" mass="15468">MVQDAAFTGYEEETQPFMFGWDLDQNGNPIVYNGSDEKPFLVGVSSRTLLQRLDRELKSFILHVDATFKLNQVSYPVLVIGMSDREQRFHLLAVMVLSQIVEEMYTKALAALRRVFEAVTNKPLRVYCVMGDADDG</sequence>
<dbReference type="EMBL" id="RCMK01000504">
    <property type="protein sequence ID" value="KAG2924891.1"/>
    <property type="molecule type" value="Genomic_DNA"/>
</dbReference>
<dbReference type="InterPro" id="IPR018289">
    <property type="entry name" value="MULE_transposase_dom"/>
</dbReference>
<evidence type="ECO:0000259" key="1">
    <source>
        <dbReference type="Pfam" id="PF10551"/>
    </source>
</evidence>